<keyword evidence="4" id="KW-0472">Membrane</keyword>
<dbReference type="GO" id="GO:0009279">
    <property type="term" value="C:cell outer membrane"/>
    <property type="evidence" value="ECO:0007669"/>
    <property type="project" value="UniProtKB-SubCell"/>
</dbReference>
<protein>
    <submittedName>
        <fullName evidence="8">Starch-binding protein</fullName>
    </submittedName>
</protein>
<dbReference type="SUPFAM" id="SSF48452">
    <property type="entry name" value="TPR-like"/>
    <property type="match status" value="1"/>
</dbReference>
<name>A0A918PPF9_9BACT</name>
<evidence type="ECO:0000259" key="6">
    <source>
        <dbReference type="Pfam" id="PF07980"/>
    </source>
</evidence>
<evidence type="ECO:0000256" key="5">
    <source>
        <dbReference type="ARBA" id="ARBA00023237"/>
    </source>
</evidence>
<dbReference type="InterPro" id="IPR011990">
    <property type="entry name" value="TPR-like_helical_dom_sf"/>
</dbReference>
<feature type="domain" description="SusD-like N-terminal" evidence="7">
    <location>
        <begin position="117"/>
        <end position="259"/>
    </location>
</feature>
<evidence type="ECO:0000256" key="1">
    <source>
        <dbReference type="ARBA" id="ARBA00004442"/>
    </source>
</evidence>
<evidence type="ECO:0000259" key="7">
    <source>
        <dbReference type="Pfam" id="PF14322"/>
    </source>
</evidence>
<reference evidence="8" key="2">
    <citation type="submission" date="2020-09" db="EMBL/GenBank/DDBJ databases">
        <authorList>
            <person name="Sun Q."/>
            <person name="Kim S."/>
        </authorList>
    </citation>
    <scope>NUCLEOTIDE SEQUENCE</scope>
    <source>
        <strain evidence="8">KCTC 12368</strain>
    </source>
</reference>
<dbReference type="Proteomes" id="UP000619457">
    <property type="component" value="Unassembled WGS sequence"/>
</dbReference>
<gene>
    <name evidence="8" type="ORF">GCM10007049_06200</name>
</gene>
<dbReference type="Pfam" id="PF14322">
    <property type="entry name" value="SusD-like_3"/>
    <property type="match status" value="1"/>
</dbReference>
<sequence>MIDLKNKEMKKYKYISRHILLIGLAALFVLPSCEGIFEKALDRADDSREDLAGMLSDPDKIRGMLTASYLGLPMDRSYLYFWTTEESLTDNAFDSQGQSMENWRSGLLSPSFAAIWADRNTGNQYMGPQVGWWGRYWGAIRQCNTLINNVDNITVSEEELPMADRRLMVDEARVLRAFYYIRLISMYGPLPFMYETPDLGYDGWDDVSRPTFQEITDQIVAELDEVIANGNIPMKREPFNTNDKYRVPLSFAYGLRSRVLLYNASPLNNPSGDQAKYAAAAAAAKSFLDLNQYSLESFENTKKMYISNMGENVEATEVIWRYRGQLGQFSNVHGMDLATARPKKSNFPNHKAGETPSQEMVDSYELKNGALIVENYDASHANPTFTAEALAAGYDDENNPYANRDDRFYRDILYNGSTFGQSYQLGPITVWTFLNAPGTGSNGNASSGDDKKTFTGYYYGKDRDPLWYGAGTKGQANARVNQNLILMRYAEIYLNYAEALCGAGRFDEACDALDMTRLRANQPSIRQVPDYMAGNNEWLMKRIHNERRVELVLEDHRFYDIRRWDIISDQNYNTISGMEVEQVGPGEFKHSRYQMPFTWECHNEKYKVLPIPIVDKKLLPNLDQPEAWQ</sequence>
<dbReference type="AlphaFoldDB" id="A0A918PPF9"/>
<keyword evidence="9" id="KW-1185">Reference proteome</keyword>
<evidence type="ECO:0000256" key="4">
    <source>
        <dbReference type="ARBA" id="ARBA00023136"/>
    </source>
</evidence>
<evidence type="ECO:0000313" key="9">
    <source>
        <dbReference type="Proteomes" id="UP000619457"/>
    </source>
</evidence>
<evidence type="ECO:0000256" key="2">
    <source>
        <dbReference type="ARBA" id="ARBA00006275"/>
    </source>
</evidence>
<dbReference type="InterPro" id="IPR033985">
    <property type="entry name" value="SusD-like_N"/>
</dbReference>
<dbReference type="EMBL" id="BMWX01000001">
    <property type="protein sequence ID" value="GGZ16585.1"/>
    <property type="molecule type" value="Genomic_DNA"/>
</dbReference>
<dbReference type="Pfam" id="PF07980">
    <property type="entry name" value="SusD_RagB"/>
    <property type="match status" value="1"/>
</dbReference>
<keyword evidence="3" id="KW-0732">Signal</keyword>
<evidence type="ECO:0000256" key="3">
    <source>
        <dbReference type="ARBA" id="ARBA00022729"/>
    </source>
</evidence>
<feature type="domain" description="RagB/SusD" evidence="6">
    <location>
        <begin position="347"/>
        <end position="628"/>
    </location>
</feature>
<comment type="caution">
    <text evidence="8">The sequence shown here is derived from an EMBL/GenBank/DDBJ whole genome shotgun (WGS) entry which is preliminary data.</text>
</comment>
<organism evidence="8 9">
    <name type="scientific">Echinicola pacifica</name>
    <dbReference type="NCBI Taxonomy" id="346377"/>
    <lineage>
        <taxon>Bacteria</taxon>
        <taxon>Pseudomonadati</taxon>
        <taxon>Bacteroidota</taxon>
        <taxon>Cytophagia</taxon>
        <taxon>Cytophagales</taxon>
        <taxon>Cyclobacteriaceae</taxon>
        <taxon>Echinicola</taxon>
    </lineage>
</organism>
<comment type="subcellular location">
    <subcellularLocation>
        <location evidence="1">Cell outer membrane</location>
    </subcellularLocation>
</comment>
<dbReference type="Gene3D" id="1.25.40.390">
    <property type="match status" value="1"/>
</dbReference>
<comment type="similarity">
    <text evidence="2">Belongs to the SusD family.</text>
</comment>
<reference evidence="8" key="1">
    <citation type="journal article" date="2014" name="Int. J. Syst. Evol. Microbiol.">
        <title>Complete genome sequence of Corynebacterium casei LMG S-19264T (=DSM 44701T), isolated from a smear-ripened cheese.</title>
        <authorList>
            <consortium name="US DOE Joint Genome Institute (JGI-PGF)"/>
            <person name="Walter F."/>
            <person name="Albersmeier A."/>
            <person name="Kalinowski J."/>
            <person name="Ruckert C."/>
        </authorList>
    </citation>
    <scope>NUCLEOTIDE SEQUENCE</scope>
    <source>
        <strain evidence="8">KCTC 12368</strain>
    </source>
</reference>
<evidence type="ECO:0000313" key="8">
    <source>
        <dbReference type="EMBL" id="GGZ16585.1"/>
    </source>
</evidence>
<dbReference type="InterPro" id="IPR012944">
    <property type="entry name" value="SusD_RagB_dom"/>
</dbReference>
<keyword evidence="5" id="KW-0998">Cell outer membrane</keyword>
<proteinExistence type="inferred from homology"/>
<accession>A0A918PPF9</accession>